<dbReference type="SUPFAM" id="SSF53474">
    <property type="entry name" value="alpha/beta-Hydrolases"/>
    <property type="match status" value="1"/>
</dbReference>
<feature type="domain" description="Serine aminopeptidase S33" evidence="2">
    <location>
        <begin position="45"/>
        <end position="275"/>
    </location>
</feature>
<protein>
    <submittedName>
        <fullName evidence="3">Alpha/beta-hydrolase</fullName>
    </submittedName>
</protein>
<keyword evidence="4" id="KW-1185">Reference proteome</keyword>
<dbReference type="Gene3D" id="3.40.50.1820">
    <property type="entry name" value="alpha/beta hydrolase"/>
    <property type="match status" value="1"/>
</dbReference>
<organism evidence="3 4">
    <name type="scientific">Lentinus tigrinus ALCF2SS1-6</name>
    <dbReference type="NCBI Taxonomy" id="1328759"/>
    <lineage>
        <taxon>Eukaryota</taxon>
        <taxon>Fungi</taxon>
        <taxon>Dikarya</taxon>
        <taxon>Basidiomycota</taxon>
        <taxon>Agaricomycotina</taxon>
        <taxon>Agaricomycetes</taxon>
        <taxon>Polyporales</taxon>
        <taxon>Polyporaceae</taxon>
        <taxon>Lentinus</taxon>
    </lineage>
</organism>
<gene>
    <name evidence="3" type="ORF">L227DRAFT_610782</name>
</gene>
<dbReference type="STRING" id="1328759.A0A5C2SBU0"/>
<dbReference type="InterPro" id="IPR050261">
    <property type="entry name" value="FrsA_esterase"/>
</dbReference>
<evidence type="ECO:0000259" key="2">
    <source>
        <dbReference type="Pfam" id="PF12146"/>
    </source>
</evidence>
<proteinExistence type="predicted"/>
<keyword evidence="1 3" id="KW-0378">Hydrolase</keyword>
<evidence type="ECO:0000313" key="4">
    <source>
        <dbReference type="Proteomes" id="UP000313359"/>
    </source>
</evidence>
<sequence>MSSTTTEQKFVKTDLKISSKTPGWNLDAWKYLPTIAGSQPKDLPVIVMAHGFSANKLMSLADYAEEFASLGYGVIVFDYRRWGTSDGKPRNVVNVSDQLEDYRTVIKFARQQPEFDPQRVVIWGTSFAGGHVVTLASEQELNLKAAIAQCPFLGQDSTPPLSWGVLRTVLKGVADVLKRAVGLGPIYVPAAAHPGRVGVMTTPDSYDGIHAIVKQKGQYPNEAGCSRHVNASSIFAFQYYNPNATGAKIACPVKVLGPKEDVLCPHDRKKQLARMSSQVELYEVPGGHFDLYPGTPNYPESLAAMKEFLLKRVPPT</sequence>
<evidence type="ECO:0000313" key="3">
    <source>
        <dbReference type="EMBL" id="RPD61223.1"/>
    </source>
</evidence>
<dbReference type="AlphaFoldDB" id="A0A5C2SBU0"/>
<accession>A0A5C2SBU0</accession>
<dbReference type="Proteomes" id="UP000313359">
    <property type="component" value="Unassembled WGS sequence"/>
</dbReference>
<name>A0A5C2SBU0_9APHY</name>
<dbReference type="GO" id="GO:0016788">
    <property type="term" value="F:hydrolase activity, acting on ester bonds"/>
    <property type="evidence" value="ECO:0007669"/>
    <property type="project" value="UniProtKB-ARBA"/>
</dbReference>
<dbReference type="PANTHER" id="PTHR22946:SF9">
    <property type="entry name" value="POLYKETIDE TRANSFERASE AF380"/>
    <property type="match status" value="1"/>
</dbReference>
<dbReference type="EMBL" id="ML122263">
    <property type="protein sequence ID" value="RPD61223.1"/>
    <property type="molecule type" value="Genomic_DNA"/>
</dbReference>
<evidence type="ECO:0000256" key="1">
    <source>
        <dbReference type="ARBA" id="ARBA00022801"/>
    </source>
</evidence>
<dbReference type="Gene3D" id="1.10.10.800">
    <property type="match status" value="1"/>
</dbReference>
<dbReference type="Pfam" id="PF12146">
    <property type="entry name" value="Hydrolase_4"/>
    <property type="match status" value="1"/>
</dbReference>
<dbReference type="OrthoDB" id="2498029at2759"/>
<reference evidence="3" key="1">
    <citation type="journal article" date="2018" name="Genome Biol. Evol.">
        <title>Genomics and development of Lentinus tigrinus, a white-rot wood-decaying mushroom with dimorphic fruiting bodies.</title>
        <authorList>
            <person name="Wu B."/>
            <person name="Xu Z."/>
            <person name="Knudson A."/>
            <person name="Carlson A."/>
            <person name="Chen N."/>
            <person name="Kovaka S."/>
            <person name="LaButti K."/>
            <person name="Lipzen A."/>
            <person name="Pennachio C."/>
            <person name="Riley R."/>
            <person name="Schakwitz W."/>
            <person name="Umezawa K."/>
            <person name="Ohm R.A."/>
            <person name="Grigoriev I.V."/>
            <person name="Nagy L.G."/>
            <person name="Gibbons J."/>
            <person name="Hibbett D."/>
        </authorList>
    </citation>
    <scope>NUCLEOTIDE SEQUENCE [LARGE SCALE GENOMIC DNA]</scope>
    <source>
        <strain evidence="3">ALCF2SS1-6</strain>
    </source>
</reference>
<dbReference type="PANTHER" id="PTHR22946">
    <property type="entry name" value="DIENELACTONE HYDROLASE DOMAIN-CONTAINING PROTEIN-RELATED"/>
    <property type="match status" value="1"/>
</dbReference>
<dbReference type="InterPro" id="IPR029058">
    <property type="entry name" value="AB_hydrolase_fold"/>
</dbReference>
<dbReference type="InterPro" id="IPR022742">
    <property type="entry name" value="Hydrolase_4"/>
</dbReference>